<organism evidence="3 4">
    <name type="scientific">Rhodopila globiformis</name>
    <name type="common">Rhodopseudomonas globiformis</name>
    <dbReference type="NCBI Taxonomy" id="1071"/>
    <lineage>
        <taxon>Bacteria</taxon>
        <taxon>Pseudomonadati</taxon>
        <taxon>Pseudomonadota</taxon>
        <taxon>Alphaproteobacteria</taxon>
        <taxon>Acetobacterales</taxon>
        <taxon>Acetobacteraceae</taxon>
        <taxon>Rhodopila</taxon>
    </lineage>
</organism>
<dbReference type="InterPro" id="IPR008984">
    <property type="entry name" value="SMAD_FHA_dom_sf"/>
</dbReference>
<dbReference type="Proteomes" id="UP000239724">
    <property type="component" value="Unassembled WGS sequence"/>
</dbReference>
<dbReference type="EMBL" id="NHRY01000148">
    <property type="protein sequence ID" value="PPQ33353.1"/>
    <property type="molecule type" value="Genomic_DNA"/>
</dbReference>
<gene>
    <name evidence="3" type="ORF">CCS01_14565</name>
</gene>
<protein>
    <recommendedName>
        <fullName evidence="2">FHA domain-containing protein</fullName>
    </recommendedName>
</protein>
<dbReference type="Pfam" id="PF20232">
    <property type="entry name" value="T6SS_FHA_C"/>
    <property type="match status" value="1"/>
</dbReference>
<accession>A0A2S6NFG9</accession>
<dbReference type="SUPFAM" id="SSF49879">
    <property type="entry name" value="SMAD/FHA domain"/>
    <property type="match status" value="1"/>
</dbReference>
<dbReference type="InterPro" id="IPR017735">
    <property type="entry name" value="T6SS_FHA"/>
</dbReference>
<reference evidence="3 4" key="1">
    <citation type="journal article" date="2018" name="Arch. Microbiol.">
        <title>New insights into the metabolic potential of the phototrophic purple bacterium Rhodopila globiformis DSM 161(T) from its draft genome sequence and evidence for a vanadium-dependent nitrogenase.</title>
        <authorList>
            <person name="Imhoff J.F."/>
            <person name="Rahn T."/>
            <person name="Kunzel S."/>
            <person name="Neulinger S.C."/>
        </authorList>
    </citation>
    <scope>NUCLEOTIDE SEQUENCE [LARGE SCALE GENOMIC DNA]</scope>
    <source>
        <strain evidence="3 4">DSM 161</strain>
    </source>
</reference>
<dbReference type="PROSITE" id="PS50006">
    <property type="entry name" value="FHA_DOMAIN"/>
    <property type="match status" value="1"/>
</dbReference>
<dbReference type="Gene3D" id="2.60.200.20">
    <property type="match status" value="1"/>
</dbReference>
<feature type="domain" description="FHA" evidence="2">
    <location>
        <begin position="26"/>
        <end position="76"/>
    </location>
</feature>
<dbReference type="AlphaFoldDB" id="A0A2S6NFG9"/>
<dbReference type="OrthoDB" id="273564at2"/>
<dbReference type="RefSeq" id="WP_104519566.1">
    <property type="nucleotide sequence ID" value="NZ_NHRY01000148.1"/>
</dbReference>
<evidence type="ECO:0000259" key="2">
    <source>
        <dbReference type="PROSITE" id="PS50006"/>
    </source>
</evidence>
<dbReference type="Pfam" id="PF00498">
    <property type="entry name" value="FHA"/>
    <property type="match status" value="1"/>
</dbReference>
<name>A0A2S6NFG9_RHOGL</name>
<dbReference type="InterPro" id="IPR000253">
    <property type="entry name" value="FHA_dom"/>
</dbReference>
<dbReference type="SMART" id="SM00240">
    <property type="entry name" value="FHA"/>
    <property type="match status" value="1"/>
</dbReference>
<comment type="caution">
    <text evidence="3">The sequence shown here is derived from an EMBL/GenBank/DDBJ whole genome shotgun (WGS) entry which is preliminary data.</text>
</comment>
<proteinExistence type="predicted"/>
<keyword evidence="4" id="KW-1185">Reference proteome</keyword>
<evidence type="ECO:0000256" key="1">
    <source>
        <dbReference type="SAM" id="MobiDB-lite"/>
    </source>
</evidence>
<sequence>MQLTLNVLRCPPAVTPETRVLTGGEFSLGRGPGVDWVLSDVNQMVSRQHCTLAFRSGEWQLLDNSANGTFANNDEAPIGKGNKRVLRDHDRLRIGPYEIEVLLDQGERPADPGPFVARREPGIPYDDPFGDPLWPEDPKASFAGRTQDDHSSVLDDALYPPSPVEQVSVPGGGLIPAGDLLPEGWDNDLLPGVPDPEPAPSGTLQPEPVFAPRSPPPQLPSQPPPVVAPAPQPAADGSLLAAFLAGAGLPNANVADPALAMERLGEAFRALVSGLRSVLIARASIKSEFRIEQTMIRARNNNPLKFAANDDDAVSALLNAGRPTDTTPARAVSDALRDIRLHELATMAAMQTAVRALLQRLDPDRISATQGQARSMLPGHRKVRAWDMYEALHAEISQALSDDFDSVFGKAFARAYEEALEDLARDRPGGRR</sequence>
<evidence type="ECO:0000313" key="3">
    <source>
        <dbReference type="EMBL" id="PPQ33353.1"/>
    </source>
</evidence>
<evidence type="ECO:0000313" key="4">
    <source>
        <dbReference type="Proteomes" id="UP000239724"/>
    </source>
</evidence>
<dbReference type="NCBIfam" id="TIGR03354">
    <property type="entry name" value="VI_FHA"/>
    <property type="match status" value="1"/>
</dbReference>
<dbReference type="CDD" id="cd00060">
    <property type="entry name" value="FHA"/>
    <property type="match status" value="1"/>
</dbReference>
<dbReference type="InterPro" id="IPR046883">
    <property type="entry name" value="T6SS_FHA_C"/>
</dbReference>
<feature type="compositionally biased region" description="Pro residues" evidence="1">
    <location>
        <begin position="213"/>
        <end position="232"/>
    </location>
</feature>
<feature type="region of interest" description="Disordered" evidence="1">
    <location>
        <begin position="133"/>
        <end position="232"/>
    </location>
</feature>